<keyword evidence="1" id="KW-0862">Zinc</keyword>
<evidence type="ECO:0000259" key="3">
    <source>
        <dbReference type="PROSITE" id="PS50119"/>
    </source>
</evidence>
<reference evidence="4" key="1">
    <citation type="submission" date="2022-11" db="EMBL/GenBank/DDBJ databases">
        <title>Centuries of genome instability and evolution in soft-shell clam transmissible cancer (bioRxiv).</title>
        <authorList>
            <person name="Hart S.F.M."/>
            <person name="Yonemitsu M.A."/>
            <person name="Giersch R.M."/>
            <person name="Beal B.F."/>
            <person name="Arriagada G."/>
            <person name="Davis B.W."/>
            <person name="Ostrander E.A."/>
            <person name="Goff S.P."/>
            <person name="Metzger M.J."/>
        </authorList>
    </citation>
    <scope>NUCLEOTIDE SEQUENCE</scope>
    <source>
        <strain evidence="4">MELC-2E11</strain>
        <tissue evidence="4">Siphon/mantle</tissue>
    </source>
</reference>
<evidence type="ECO:0000313" key="4">
    <source>
        <dbReference type="EMBL" id="WAR30489.1"/>
    </source>
</evidence>
<evidence type="ECO:0000313" key="5">
    <source>
        <dbReference type="Proteomes" id="UP001164746"/>
    </source>
</evidence>
<dbReference type="InterPro" id="IPR000315">
    <property type="entry name" value="Znf_B-box"/>
</dbReference>
<keyword evidence="1" id="KW-0479">Metal-binding</keyword>
<accession>A0ABY7GAV6</accession>
<dbReference type="PROSITE" id="PS50119">
    <property type="entry name" value="ZF_BBOX"/>
    <property type="match status" value="1"/>
</dbReference>
<evidence type="ECO:0000256" key="1">
    <source>
        <dbReference type="PROSITE-ProRule" id="PRU00024"/>
    </source>
</evidence>
<dbReference type="Gene3D" id="3.30.160.60">
    <property type="entry name" value="Classic Zinc Finger"/>
    <property type="match status" value="1"/>
</dbReference>
<dbReference type="EMBL" id="CP111028">
    <property type="protein sequence ID" value="WAR30489.1"/>
    <property type="molecule type" value="Genomic_DNA"/>
</dbReference>
<keyword evidence="1" id="KW-0863">Zinc-finger</keyword>
<dbReference type="Proteomes" id="UP001164746">
    <property type="component" value="Chromosome 17"/>
</dbReference>
<name>A0ABY7GAV6_MYAAR</name>
<proteinExistence type="predicted"/>
<dbReference type="InterPro" id="IPR047153">
    <property type="entry name" value="TRIM45/56/19-like"/>
</dbReference>
<dbReference type="PANTHER" id="PTHR25462">
    <property type="entry name" value="BONUS, ISOFORM C-RELATED"/>
    <property type="match status" value="1"/>
</dbReference>
<dbReference type="PANTHER" id="PTHR25462:SF296">
    <property type="entry name" value="MEIOTIC P26, ISOFORM F"/>
    <property type="match status" value="1"/>
</dbReference>
<feature type="coiled-coil region" evidence="2">
    <location>
        <begin position="133"/>
        <end position="215"/>
    </location>
</feature>
<protein>
    <recommendedName>
        <fullName evidence="3">B box-type domain-containing protein</fullName>
    </recommendedName>
</protein>
<sequence>MAFRGKSIDKDYILIHDYSCCKCEENDLSAEAQHFCPQCEHYLCDRCVRMHRDYFKKHIVYGRGEIQKWVRFSIDRCEQHGKELEVHCDDHQELCCCLCVALNHRLCSSISHLPDLARGFLKTAKFRQIPEAMDEISRRLDELKNTRVKDQASVNDTYNNFMAQIKALRKEINKILDKLENDTVKHFESIIKDLKKDVKDDLENCDRMNDQLETMFDMLQQITDKHKETSTYISFKKCQTKLSEAYSLVQEIQKRPNCFDSCVSVHIFVLQVGHEFSCTLFLVDQKYETRQCHARLRKLVD</sequence>
<evidence type="ECO:0000256" key="2">
    <source>
        <dbReference type="SAM" id="Coils"/>
    </source>
</evidence>
<feature type="domain" description="B box-type" evidence="3">
    <location>
        <begin position="23"/>
        <end position="58"/>
    </location>
</feature>
<gene>
    <name evidence="4" type="ORF">MAR_033031</name>
</gene>
<keyword evidence="2" id="KW-0175">Coiled coil</keyword>
<organism evidence="4 5">
    <name type="scientific">Mya arenaria</name>
    <name type="common">Soft-shell clam</name>
    <dbReference type="NCBI Taxonomy" id="6604"/>
    <lineage>
        <taxon>Eukaryota</taxon>
        <taxon>Metazoa</taxon>
        <taxon>Spiralia</taxon>
        <taxon>Lophotrochozoa</taxon>
        <taxon>Mollusca</taxon>
        <taxon>Bivalvia</taxon>
        <taxon>Autobranchia</taxon>
        <taxon>Heteroconchia</taxon>
        <taxon>Euheterodonta</taxon>
        <taxon>Imparidentia</taxon>
        <taxon>Neoheterodontei</taxon>
        <taxon>Myida</taxon>
        <taxon>Myoidea</taxon>
        <taxon>Myidae</taxon>
        <taxon>Mya</taxon>
    </lineage>
</organism>
<keyword evidence="5" id="KW-1185">Reference proteome</keyword>